<sequence>MLSIPIIAEFDGKGIDKAIQQFKQLETNGEKAHFALQKAALPAAAALAAVTGALGLAAKAAAEDEQQQVLLATAMTNTVAATDAQVKATEDMISAFSRATGTADSELRPAFASLLLGTRDIEEATKALTIAQDVSIATGKSLSEVSDALAKAYGGNMKGLQALSPEIKAMIKEGATLDTVMTVLADNFAGAAAASANTAAGKFKILKNSIAETQESIGAALLPVVLAVLPVLQRFADWAQNNPKAFLAIAGAITAISTAIMAVNFAMALNPFTAIAAGVAALVVGIIYAYNKFETFRDIVNGVLNGLMQGFQYFANTWISAVNRIIQAMNLLSPFSDISTIPTMNLPTIGGGSSSGPASVGSGFAREGGTGSIGGITMPTMPSVSTPVSSGGGGGGGGFTPVVSGGGPYQGPSAIPGFLGGNAERIANRGDITINVTGGLATSAEIGESVVNSLLAYQRVSGPLDLVIAN</sequence>
<gene>
    <name evidence="2" type="ORF">UFOVP1052_19</name>
</gene>
<evidence type="ECO:0000313" key="2">
    <source>
        <dbReference type="EMBL" id="CAB4180327.1"/>
    </source>
</evidence>
<feature type="transmembrane region" description="Helical" evidence="1">
    <location>
        <begin position="272"/>
        <end position="290"/>
    </location>
</feature>
<dbReference type="EMBL" id="LR797000">
    <property type="protein sequence ID" value="CAB4180327.1"/>
    <property type="molecule type" value="Genomic_DNA"/>
</dbReference>
<name>A0A6J5QD49_9CAUD</name>
<organism evidence="2">
    <name type="scientific">uncultured Caudovirales phage</name>
    <dbReference type="NCBI Taxonomy" id="2100421"/>
    <lineage>
        <taxon>Viruses</taxon>
        <taxon>Duplodnaviria</taxon>
        <taxon>Heunggongvirae</taxon>
        <taxon>Uroviricota</taxon>
        <taxon>Caudoviricetes</taxon>
        <taxon>Peduoviridae</taxon>
        <taxon>Maltschvirus</taxon>
        <taxon>Maltschvirus maltsch</taxon>
    </lineage>
</organism>
<feature type="transmembrane region" description="Helical" evidence="1">
    <location>
        <begin position="216"/>
        <end position="233"/>
    </location>
</feature>
<accession>A0A6J5QD49</accession>
<keyword evidence="1" id="KW-1133">Transmembrane helix</keyword>
<keyword evidence="1" id="KW-0812">Transmembrane</keyword>
<reference evidence="2" key="1">
    <citation type="submission" date="2020-05" db="EMBL/GenBank/DDBJ databases">
        <authorList>
            <person name="Chiriac C."/>
            <person name="Salcher M."/>
            <person name="Ghai R."/>
            <person name="Kavagutti S V."/>
        </authorList>
    </citation>
    <scope>NUCLEOTIDE SEQUENCE</scope>
</reference>
<evidence type="ECO:0000256" key="1">
    <source>
        <dbReference type="SAM" id="Phobius"/>
    </source>
</evidence>
<protein>
    <submittedName>
        <fullName evidence="2">Uncharacterized protein</fullName>
    </submittedName>
</protein>
<feature type="transmembrane region" description="Helical" evidence="1">
    <location>
        <begin position="245"/>
        <end position="266"/>
    </location>
</feature>
<keyword evidence="1" id="KW-0472">Membrane</keyword>
<proteinExistence type="predicted"/>